<evidence type="ECO:0000313" key="1">
    <source>
        <dbReference type="EMBL" id="TXB63341.1"/>
    </source>
</evidence>
<dbReference type="Proteomes" id="UP000321721">
    <property type="component" value="Unassembled WGS sequence"/>
</dbReference>
<feature type="non-terminal residue" evidence="1">
    <location>
        <position position="344"/>
    </location>
</feature>
<dbReference type="InterPro" id="IPR025667">
    <property type="entry name" value="SprB_repeat"/>
</dbReference>
<gene>
    <name evidence="1" type="ORF">FRY74_12760</name>
</gene>
<dbReference type="EMBL" id="VOOS01000017">
    <property type="protein sequence ID" value="TXB63341.1"/>
    <property type="molecule type" value="Genomic_DNA"/>
</dbReference>
<dbReference type="RefSeq" id="WP_189765274.1">
    <property type="nucleotide sequence ID" value="NZ_VOOS01000017.1"/>
</dbReference>
<reference evidence="1 2" key="1">
    <citation type="submission" date="2019-08" db="EMBL/GenBank/DDBJ databases">
        <title>Genome of Vicingus serpentipes NCIMB 15042.</title>
        <authorList>
            <person name="Bowman J.P."/>
        </authorList>
    </citation>
    <scope>NUCLEOTIDE SEQUENCE [LARGE SCALE GENOMIC DNA]</scope>
    <source>
        <strain evidence="1 2">NCIMB 15042</strain>
    </source>
</reference>
<dbReference type="Gene3D" id="2.60.40.740">
    <property type="match status" value="3"/>
</dbReference>
<name>A0A5C6RLS0_9FLAO</name>
<evidence type="ECO:0000313" key="2">
    <source>
        <dbReference type="Proteomes" id="UP000321721"/>
    </source>
</evidence>
<evidence type="ECO:0008006" key="3">
    <source>
        <dbReference type="Google" id="ProtNLM"/>
    </source>
</evidence>
<comment type="caution">
    <text evidence="1">The sequence shown here is derived from an EMBL/GenBank/DDBJ whole genome shotgun (WGS) entry which is preliminary data.</text>
</comment>
<sequence length="344" mass="35097">PSEILITTSTVTATCGMPNGEAHASISGGTPGYSYFWNPGMVNDTSMLGLNSGSYTFYVTDNNGCNDSAIVNVSSAIGPTALIDTITNVSCFGGNNGSITGIANGGTPPLTIDWISTGTTDLIDSNLTAGIYVFSVTDDNGCQDFATAEIQEPDSLIAALLGADVNCNGGSDGSIEAFVSGGTTPYSYLWSGNLDTGNISDSLLAGIYNVVISDINNCQLTSSITIGEPTPLFLSLIGTNVNCYEGNDGSAIANVTGGTPNYNYSWTPALGSSDALTGIQAGTYNLTVEDGNNCFISDSIIITQPASGLSLDIAQTNVSCNGGNDGELIVTPNGGTAPFSFAWS</sequence>
<proteinExistence type="predicted"/>
<dbReference type="Pfam" id="PF13573">
    <property type="entry name" value="SprB"/>
    <property type="match status" value="5"/>
</dbReference>
<dbReference type="AlphaFoldDB" id="A0A5C6RLS0"/>
<accession>A0A5C6RLS0</accession>
<organism evidence="1 2">
    <name type="scientific">Vicingus serpentipes</name>
    <dbReference type="NCBI Taxonomy" id="1926625"/>
    <lineage>
        <taxon>Bacteria</taxon>
        <taxon>Pseudomonadati</taxon>
        <taxon>Bacteroidota</taxon>
        <taxon>Flavobacteriia</taxon>
        <taxon>Flavobacteriales</taxon>
        <taxon>Vicingaceae</taxon>
        <taxon>Vicingus</taxon>
    </lineage>
</organism>
<feature type="non-terminal residue" evidence="1">
    <location>
        <position position="1"/>
    </location>
</feature>
<keyword evidence="2" id="KW-1185">Reference proteome</keyword>
<protein>
    <recommendedName>
        <fullName evidence="3">Adhesin</fullName>
    </recommendedName>
</protein>